<reference evidence="1" key="1">
    <citation type="submission" date="2024-09" db="EMBL/GenBank/DDBJ databases">
        <authorList>
            <person name="Sun Q."/>
            <person name="Mori K."/>
        </authorList>
    </citation>
    <scope>NUCLEOTIDE SEQUENCE</scope>
    <source>
        <strain evidence="1">JCM 19018</strain>
    </source>
</reference>
<proteinExistence type="predicted"/>
<evidence type="ECO:0000313" key="1">
    <source>
        <dbReference type="EMBL" id="MFB9812660.1"/>
    </source>
</evidence>
<evidence type="ECO:0000313" key="2">
    <source>
        <dbReference type="Proteomes" id="UP001589559"/>
    </source>
</evidence>
<organism evidence="1 2">
    <name type="scientific">Haloarcula sebkhae</name>
    <dbReference type="NCBI Taxonomy" id="932660"/>
    <lineage>
        <taxon>Archaea</taxon>
        <taxon>Methanobacteriati</taxon>
        <taxon>Methanobacteriota</taxon>
        <taxon>Stenosarchaea group</taxon>
        <taxon>Halobacteria</taxon>
        <taxon>Halobacteriales</taxon>
        <taxon>Haloarculaceae</taxon>
        <taxon>Haloarcula</taxon>
    </lineage>
</organism>
<sequence length="42" mass="4469">MSCTVEERKRVRRADRAIQAEVPTGSVDVLAPTAKGSDVVVA</sequence>
<gene>
    <name evidence="1" type="ORF">ACFFN7_14995</name>
</gene>
<keyword evidence="2" id="KW-1185">Reference proteome</keyword>
<dbReference type="EMBL" id="JBHMAK010000012">
    <property type="protein sequence ID" value="MFB9812660.1"/>
    <property type="molecule type" value="Genomic_DNA"/>
</dbReference>
<accession>A0ACC6VPR8</accession>
<protein>
    <submittedName>
        <fullName evidence="1">Uncharacterized protein</fullName>
    </submittedName>
</protein>
<dbReference type="Proteomes" id="UP001589559">
    <property type="component" value="Unassembled WGS sequence"/>
</dbReference>
<comment type="caution">
    <text evidence="1">The sequence shown here is derived from an EMBL/GenBank/DDBJ whole genome shotgun (WGS) entry which is preliminary data.</text>
</comment>
<name>A0ACC6VPR8_9EURY</name>